<protein>
    <submittedName>
        <fullName evidence="1">Uncharacterized protein</fullName>
    </submittedName>
</protein>
<dbReference type="EMBL" id="FPKH01000001">
    <property type="protein sequence ID" value="SFX48044.1"/>
    <property type="molecule type" value="Genomic_DNA"/>
</dbReference>
<dbReference type="Proteomes" id="UP000182489">
    <property type="component" value="Unassembled WGS sequence"/>
</dbReference>
<organism evidence="1 2">
    <name type="scientific">Janthinobacterium lividum</name>
    <dbReference type="NCBI Taxonomy" id="29581"/>
    <lineage>
        <taxon>Bacteria</taxon>
        <taxon>Pseudomonadati</taxon>
        <taxon>Pseudomonadota</taxon>
        <taxon>Betaproteobacteria</taxon>
        <taxon>Burkholderiales</taxon>
        <taxon>Oxalobacteraceae</taxon>
        <taxon>Janthinobacterium</taxon>
    </lineage>
</organism>
<name>A0AB38C7I3_9BURK</name>
<gene>
    <name evidence="1" type="ORF">SAMN03097694_2401</name>
</gene>
<reference evidence="1 2" key="1">
    <citation type="submission" date="2016-11" db="EMBL/GenBank/DDBJ databases">
        <authorList>
            <person name="Varghese N."/>
            <person name="Submissions S."/>
        </authorList>
    </citation>
    <scope>NUCLEOTIDE SEQUENCE [LARGE SCALE GENOMIC DNA]</scope>
    <source>
        <strain evidence="1 2">NFR18</strain>
    </source>
</reference>
<dbReference type="AlphaFoldDB" id="A0AB38C7I3"/>
<dbReference type="RefSeq" id="WP_072453955.1">
    <property type="nucleotide sequence ID" value="NZ_FPKH01000001.1"/>
</dbReference>
<proteinExistence type="predicted"/>
<evidence type="ECO:0000313" key="1">
    <source>
        <dbReference type="EMBL" id="SFX48044.1"/>
    </source>
</evidence>
<evidence type="ECO:0000313" key="2">
    <source>
        <dbReference type="Proteomes" id="UP000182489"/>
    </source>
</evidence>
<accession>A0AB38C7I3</accession>
<sequence>MISAIIALIDQNFTQSTGKKPTLRGSSNHGEKALKNLRIEKLFEIVALSELLVNLKKANSTLKFALCNGGLSGKKLVLQSAPGLADLTKSHIRVAITGQPHFATIWTNVEFFGHSHQVTGINLPGSYHEADVVMLDTNAHGGGVAPVRPPADSVMLMIECKYLDILPKAVLRTMLGLRRELSLLSNQQPTSLAPFLNGAAGAAAAGLANALPVNPGSHVIFCYPNHYGFYPISDWQAPGKVYGIEFWPL</sequence>
<comment type="caution">
    <text evidence="1">The sequence shown here is derived from an EMBL/GenBank/DDBJ whole genome shotgun (WGS) entry which is preliminary data.</text>
</comment>